<evidence type="ECO:0000313" key="6">
    <source>
        <dbReference type="EMBL" id="MBM7631121.1"/>
    </source>
</evidence>
<keyword evidence="1" id="KW-0805">Transcription regulation</keyword>
<dbReference type="InterPro" id="IPR013325">
    <property type="entry name" value="RNA_pol_sigma_r2"/>
</dbReference>
<dbReference type="InterPro" id="IPR007627">
    <property type="entry name" value="RNA_pol_sigma70_r2"/>
</dbReference>
<evidence type="ECO:0000256" key="4">
    <source>
        <dbReference type="ARBA" id="ARBA00023163"/>
    </source>
</evidence>
<dbReference type="PANTHER" id="PTHR30385:SF4">
    <property type="entry name" value="RNA POLYMERASE SIGMA-E FACTOR"/>
    <property type="match status" value="1"/>
</dbReference>
<keyword evidence="7" id="KW-1185">Reference proteome</keyword>
<dbReference type="InterPro" id="IPR013324">
    <property type="entry name" value="RNA_pol_sigma_r3/r4-like"/>
</dbReference>
<evidence type="ECO:0000256" key="3">
    <source>
        <dbReference type="ARBA" id="ARBA00023125"/>
    </source>
</evidence>
<dbReference type="SUPFAM" id="SSF88659">
    <property type="entry name" value="Sigma3 and sigma4 domains of RNA polymerase sigma factors"/>
    <property type="match status" value="1"/>
</dbReference>
<organism evidence="6 7">
    <name type="scientific">Geomicrobium sediminis</name>
    <dbReference type="NCBI Taxonomy" id="1347788"/>
    <lineage>
        <taxon>Bacteria</taxon>
        <taxon>Bacillati</taxon>
        <taxon>Bacillota</taxon>
        <taxon>Bacilli</taxon>
        <taxon>Bacillales</taxon>
        <taxon>Geomicrobium</taxon>
    </lineage>
</organism>
<accession>A0ABS2P6Z7</accession>
<evidence type="ECO:0000256" key="1">
    <source>
        <dbReference type="ARBA" id="ARBA00023015"/>
    </source>
</evidence>
<keyword evidence="4" id="KW-0804">Transcription</keyword>
<evidence type="ECO:0000256" key="2">
    <source>
        <dbReference type="ARBA" id="ARBA00023082"/>
    </source>
</evidence>
<name>A0ABS2P6Z7_9BACL</name>
<dbReference type="SUPFAM" id="SSF88946">
    <property type="entry name" value="Sigma2 domain of RNA polymerase sigma factors"/>
    <property type="match status" value="1"/>
</dbReference>
<dbReference type="PANTHER" id="PTHR30385">
    <property type="entry name" value="SIGMA FACTOR F FLAGELLAR"/>
    <property type="match status" value="1"/>
</dbReference>
<proteinExistence type="predicted"/>
<dbReference type="EMBL" id="JAFBEC010000001">
    <property type="protein sequence ID" value="MBM7631121.1"/>
    <property type="molecule type" value="Genomic_DNA"/>
</dbReference>
<keyword evidence="3" id="KW-0238">DNA-binding</keyword>
<dbReference type="Gene3D" id="1.10.1740.10">
    <property type="match status" value="1"/>
</dbReference>
<sequence>MRKDIGDGLQTVDEAFEQHGKLVYFCAHKFQRSLLDTGLDFEDLVQAGCEGFTLAFQRFDESKGFKFSTYSISIIKSHMMRLLRDYSTVYFSRPMKDNGKKLLKNGFDEHSKVDDIVNFLNCSKREARYALQYITHRQTASFDRIIDPHSGLTLYDVVDQGANDSNYVVSDFVSRLSQREQDVVRLTLADVKQIEIGNTIGCAQAHVSRLRKQACDKWERYAAGEAI</sequence>
<comment type="caution">
    <text evidence="6">The sequence shown here is derived from an EMBL/GenBank/DDBJ whole genome shotgun (WGS) entry which is preliminary data.</text>
</comment>
<dbReference type="Gene3D" id="1.20.140.160">
    <property type="match status" value="1"/>
</dbReference>
<evidence type="ECO:0000313" key="7">
    <source>
        <dbReference type="Proteomes" id="UP000741863"/>
    </source>
</evidence>
<dbReference type="RefSeq" id="WP_204695312.1">
    <property type="nucleotide sequence ID" value="NZ_JAFBEC010000001.1"/>
</dbReference>
<reference evidence="6 7" key="1">
    <citation type="submission" date="2021-01" db="EMBL/GenBank/DDBJ databases">
        <title>Genomic Encyclopedia of Type Strains, Phase IV (KMG-IV): sequencing the most valuable type-strain genomes for metagenomic binning, comparative biology and taxonomic classification.</title>
        <authorList>
            <person name="Goeker M."/>
        </authorList>
    </citation>
    <scope>NUCLEOTIDE SEQUENCE [LARGE SCALE GENOMIC DNA]</scope>
    <source>
        <strain evidence="6 7">DSM 25540</strain>
    </source>
</reference>
<gene>
    <name evidence="6" type="ORF">JOD17_000212</name>
</gene>
<evidence type="ECO:0000259" key="5">
    <source>
        <dbReference type="Pfam" id="PF04542"/>
    </source>
</evidence>
<feature type="domain" description="RNA polymerase sigma-70 region 2" evidence="5">
    <location>
        <begin position="16"/>
        <end position="86"/>
    </location>
</feature>
<dbReference type="Pfam" id="PF04542">
    <property type="entry name" value="Sigma70_r2"/>
    <property type="match status" value="1"/>
</dbReference>
<protein>
    <submittedName>
        <fullName evidence="6">RNA polymerase sigma factor (Sigma-70 family)</fullName>
    </submittedName>
</protein>
<dbReference type="NCBIfam" id="TIGR02937">
    <property type="entry name" value="sigma70-ECF"/>
    <property type="match status" value="1"/>
</dbReference>
<dbReference type="InterPro" id="IPR014284">
    <property type="entry name" value="RNA_pol_sigma-70_dom"/>
</dbReference>
<dbReference type="Proteomes" id="UP000741863">
    <property type="component" value="Unassembled WGS sequence"/>
</dbReference>
<keyword evidence="2" id="KW-0731">Sigma factor</keyword>